<dbReference type="EMBL" id="MU806135">
    <property type="protein sequence ID" value="KAJ3839323.1"/>
    <property type="molecule type" value="Genomic_DNA"/>
</dbReference>
<gene>
    <name evidence="2" type="ORF">F5878DRAFT_660403</name>
</gene>
<accession>A0AA38PAY5</accession>
<reference evidence="2" key="1">
    <citation type="submission" date="2022-08" db="EMBL/GenBank/DDBJ databases">
        <authorList>
            <consortium name="DOE Joint Genome Institute"/>
            <person name="Min B."/>
            <person name="Riley R."/>
            <person name="Sierra-Patev S."/>
            <person name="Naranjo-Ortiz M."/>
            <person name="Looney B."/>
            <person name="Konkel Z."/>
            <person name="Slot J.C."/>
            <person name="Sakamoto Y."/>
            <person name="Steenwyk J.L."/>
            <person name="Rokas A."/>
            <person name="Carro J."/>
            <person name="Camarero S."/>
            <person name="Ferreira P."/>
            <person name="Molpeceres G."/>
            <person name="Ruiz-Duenas F.J."/>
            <person name="Serrano A."/>
            <person name="Henrissat B."/>
            <person name="Drula E."/>
            <person name="Hughes K.W."/>
            <person name="Mata J.L."/>
            <person name="Ishikawa N.K."/>
            <person name="Vargas-Isla R."/>
            <person name="Ushijima S."/>
            <person name="Smith C.A."/>
            <person name="Ahrendt S."/>
            <person name="Andreopoulos W."/>
            <person name="He G."/>
            <person name="Labutti K."/>
            <person name="Lipzen A."/>
            <person name="Ng V."/>
            <person name="Sandor L."/>
            <person name="Barry K."/>
            <person name="Martinez A.T."/>
            <person name="Xiao Y."/>
            <person name="Gibbons J.G."/>
            <person name="Terashima K."/>
            <person name="Hibbett D.S."/>
            <person name="Grigoriev I.V."/>
        </authorList>
    </citation>
    <scope>NUCLEOTIDE SEQUENCE</scope>
    <source>
        <strain evidence="2">TFB9207</strain>
    </source>
</reference>
<feature type="compositionally biased region" description="Low complexity" evidence="1">
    <location>
        <begin position="45"/>
        <end position="59"/>
    </location>
</feature>
<protein>
    <submittedName>
        <fullName evidence="2">Uncharacterized protein</fullName>
    </submittedName>
</protein>
<feature type="compositionally biased region" description="Low complexity" evidence="1">
    <location>
        <begin position="10"/>
        <end position="34"/>
    </location>
</feature>
<dbReference type="AlphaFoldDB" id="A0AA38PAY5"/>
<evidence type="ECO:0000313" key="2">
    <source>
        <dbReference type="EMBL" id="KAJ3839323.1"/>
    </source>
</evidence>
<feature type="compositionally biased region" description="Polar residues" evidence="1">
    <location>
        <begin position="35"/>
        <end position="44"/>
    </location>
</feature>
<feature type="non-terminal residue" evidence="2">
    <location>
        <position position="135"/>
    </location>
</feature>
<dbReference type="Proteomes" id="UP001163846">
    <property type="component" value="Unassembled WGS sequence"/>
</dbReference>
<proteinExistence type="predicted"/>
<sequence>MENSSTAVCPSPNTTAPPSSSVLTSDSTVSDVSPQPAQSQMQPLPTNAAPSVPTTTPAPQKHAGPQKRGNPGKFQGDHLDFLQARIKGYLDLSVRHEKSQWIATLTHEWFEKYPWHTRSEPAEFAVLHDSNITLP</sequence>
<comment type="caution">
    <text evidence="2">The sequence shown here is derived from an EMBL/GenBank/DDBJ whole genome shotgun (WGS) entry which is preliminary data.</text>
</comment>
<evidence type="ECO:0000256" key="1">
    <source>
        <dbReference type="SAM" id="MobiDB-lite"/>
    </source>
</evidence>
<organism evidence="2 3">
    <name type="scientific">Lentinula raphanica</name>
    <dbReference type="NCBI Taxonomy" id="153919"/>
    <lineage>
        <taxon>Eukaryota</taxon>
        <taxon>Fungi</taxon>
        <taxon>Dikarya</taxon>
        <taxon>Basidiomycota</taxon>
        <taxon>Agaricomycotina</taxon>
        <taxon>Agaricomycetes</taxon>
        <taxon>Agaricomycetidae</taxon>
        <taxon>Agaricales</taxon>
        <taxon>Marasmiineae</taxon>
        <taxon>Omphalotaceae</taxon>
        <taxon>Lentinula</taxon>
    </lineage>
</organism>
<name>A0AA38PAY5_9AGAR</name>
<feature type="region of interest" description="Disordered" evidence="1">
    <location>
        <begin position="1"/>
        <end position="77"/>
    </location>
</feature>
<keyword evidence="3" id="KW-1185">Reference proteome</keyword>
<evidence type="ECO:0000313" key="3">
    <source>
        <dbReference type="Proteomes" id="UP001163846"/>
    </source>
</evidence>